<evidence type="ECO:0000259" key="3">
    <source>
        <dbReference type="Pfam" id="PF02525"/>
    </source>
</evidence>
<dbReference type="InterPro" id="IPR051545">
    <property type="entry name" value="NAD(P)H_dehydrogenase_qn"/>
</dbReference>
<comment type="similarity">
    <text evidence="1">Belongs to the NAD(P)H dehydrogenase (quinone) family.</text>
</comment>
<comment type="caution">
    <text evidence="4">The sequence shown here is derived from an EMBL/GenBank/DDBJ whole genome shotgun (WGS) entry which is preliminary data.</text>
</comment>
<dbReference type="PANTHER" id="PTHR10204">
    <property type="entry name" value="NAD P H OXIDOREDUCTASE-RELATED"/>
    <property type="match status" value="1"/>
</dbReference>
<dbReference type="Proteomes" id="UP001207918">
    <property type="component" value="Unassembled WGS sequence"/>
</dbReference>
<dbReference type="InterPro" id="IPR003680">
    <property type="entry name" value="Flavodoxin_fold"/>
</dbReference>
<gene>
    <name evidence="4" type="ORF">J6I44_02325</name>
</gene>
<organism evidence="4 5">
    <name type="scientific">Fodinibius salsisoli</name>
    <dbReference type="NCBI Taxonomy" id="2820877"/>
    <lineage>
        <taxon>Bacteria</taxon>
        <taxon>Pseudomonadati</taxon>
        <taxon>Balneolota</taxon>
        <taxon>Balneolia</taxon>
        <taxon>Balneolales</taxon>
        <taxon>Balneolaceae</taxon>
        <taxon>Fodinibius</taxon>
    </lineage>
</organism>
<evidence type="ECO:0000313" key="4">
    <source>
        <dbReference type="EMBL" id="MCW9705670.1"/>
    </source>
</evidence>
<keyword evidence="2" id="KW-0560">Oxidoreductase</keyword>
<keyword evidence="5" id="KW-1185">Reference proteome</keyword>
<evidence type="ECO:0000256" key="1">
    <source>
        <dbReference type="ARBA" id="ARBA00006252"/>
    </source>
</evidence>
<dbReference type="EMBL" id="JAGGJA010000001">
    <property type="protein sequence ID" value="MCW9705670.1"/>
    <property type="molecule type" value="Genomic_DNA"/>
</dbReference>
<dbReference type="PANTHER" id="PTHR10204:SF34">
    <property type="entry name" value="NAD(P)H DEHYDROGENASE [QUINONE] 1 ISOFORM 1"/>
    <property type="match status" value="1"/>
</dbReference>
<name>A0ABT3PIE6_9BACT</name>
<dbReference type="InterPro" id="IPR029039">
    <property type="entry name" value="Flavoprotein-like_sf"/>
</dbReference>
<proteinExistence type="inferred from homology"/>
<sequence length="197" mass="22798">MEKKSMKEIVIINGHPNTNSFNTALAERYKEGAEQSGSTVQQIIVADLAFDPNLQYGYNRRIELEPDLREAWKKIKAADHLVWVHPVWWGGFPAILKGFIDRLFLPGRAFRYRDDSVWWDRLLTGISARIITTIDQPAWYYRLIYGSPSVKSLKRSVLKFCGVSPVSVNYIGSIRDSNEKDRKKWLKKVYHLGVNLK</sequence>
<accession>A0ABT3PIE6</accession>
<evidence type="ECO:0000256" key="2">
    <source>
        <dbReference type="ARBA" id="ARBA00023002"/>
    </source>
</evidence>
<feature type="domain" description="Flavodoxin-like fold" evidence="3">
    <location>
        <begin position="8"/>
        <end position="184"/>
    </location>
</feature>
<reference evidence="4 5" key="1">
    <citation type="submission" date="2021-03" db="EMBL/GenBank/DDBJ databases">
        <title>Aliifodinibius sp. nov., a new bacterium isolated from saline soil.</title>
        <authorList>
            <person name="Galisteo C."/>
            <person name="De La Haba R."/>
            <person name="Sanchez-Porro C."/>
            <person name="Ventosa A."/>
        </authorList>
    </citation>
    <scope>NUCLEOTIDE SEQUENCE [LARGE SCALE GENOMIC DNA]</scope>
    <source>
        <strain evidence="4 5">1BSP15-2V2</strain>
    </source>
</reference>
<dbReference type="Pfam" id="PF02525">
    <property type="entry name" value="Flavodoxin_2"/>
    <property type="match status" value="1"/>
</dbReference>
<dbReference type="SUPFAM" id="SSF52218">
    <property type="entry name" value="Flavoproteins"/>
    <property type="match status" value="1"/>
</dbReference>
<protein>
    <submittedName>
        <fullName evidence="4">NAD(P)H-dependent oxidoreductase</fullName>
    </submittedName>
</protein>
<dbReference type="Gene3D" id="3.40.50.360">
    <property type="match status" value="1"/>
</dbReference>
<evidence type="ECO:0000313" key="5">
    <source>
        <dbReference type="Proteomes" id="UP001207918"/>
    </source>
</evidence>